<evidence type="ECO:0000313" key="2">
    <source>
        <dbReference type="EMBL" id="KAJ4436662.1"/>
    </source>
</evidence>
<dbReference type="Proteomes" id="UP001148838">
    <property type="component" value="Unassembled WGS sequence"/>
</dbReference>
<proteinExistence type="predicted"/>
<keyword evidence="1" id="KW-0812">Transmembrane</keyword>
<feature type="transmembrane region" description="Helical" evidence="1">
    <location>
        <begin position="141"/>
        <end position="160"/>
    </location>
</feature>
<sequence>MRIKHCDKEERATRKSRDNFSVAMSSFVHLLGRDNTSIGSYLSPLDVPTYTRQNRQQRHYWFSEMQRLENRSGDPSPNSFTSIRKRDRVTFREPRYVPTCKVVAAISFKASPQYHVTFPDRESNPGHLVSRLDALTVTPQFVFSLIIIIIINVFFFFFYFESSIRPVYYGLIPSRDLLDIRRNDTSGHESIRLRPIPKVERIYVWTSFRFSGSAFCHRYPNRQLYKISTFTMPKAKRSLQDRLNKIVEYFGNEHIRSHVDSIICVPCKT</sequence>
<gene>
    <name evidence="2" type="ORF">ANN_16793</name>
</gene>
<keyword evidence="3" id="KW-1185">Reference proteome</keyword>
<keyword evidence="1" id="KW-0472">Membrane</keyword>
<dbReference type="EMBL" id="JAJSOF020000021">
    <property type="protein sequence ID" value="KAJ4436662.1"/>
    <property type="molecule type" value="Genomic_DNA"/>
</dbReference>
<comment type="caution">
    <text evidence="2">The sequence shown here is derived from an EMBL/GenBank/DDBJ whole genome shotgun (WGS) entry which is preliminary data.</text>
</comment>
<protein>
    <submittedName>
        <fullName evidence="2">Uncharacterized protein</fullName>
    </submittedName>
</protein>
<evidence type="ECO:0000313" key="3">
    <source>
        <dbReference type="Proteomes" id="UP001148838"/>
    </source>
</evidence>
<reference evidence="2 3" key="1">
    <citation type="journal article" date="2022" name="Allergy">
        <title>Genome assembly and annotation of Periplaneta americana reveal a comprehensive cockroach allergen profile.</title>
        <authorList>
            <person name="Wang L."/>
            <person name="Xiong Q."/>
            <person name="Saelim N."/>
            <person name="Wang L."/>
            <person name="Nong W."/>
            <person name="Wan A.T."/>
            <person name="Shi M."/>
            <person name="Liu X."/>
            <person name="Cao Q."/>
            <person name="Hui J.H.L."/>
            <person name="Sookrung N."/>
            <person name="Leung T.F."/>
            <person name="Tungtrongchitr A."/>
            <person name="Tsui S.K.W."/>
        </authorList>
    </citation>
    <scope>NUCLEOTIDE SEQUENCE [LARGE SCALE GENOMIC DNA]</scope>
    <source>
        <strain evidence="2">PWHHKU_190912</strain>
    </source>
</reference>
<evidence type="ECO:0000256" key="1">
    <source>
        <dbReference type="SAM" id="Phobius"/>
    </source>
</evidence>
<accession>A0ABQ8SR38</accession>
<keyword evidence="1" id="KW-1133">Transmembrane helix</keyword>
<organism evidence="2 3">
    <name type="scientific">Periplaneta americana</name>
    <name type="common">American cockroach</name>
    <name type="synonym">Blatta americana</name>
    <dbReference type="NCBI Taxonomy" id="6978"/>
    <lineage>
        <taxon>Eukaryota</taxon>
        <taxon>Metazoa</taxon>
        <taxon>Ecdysozoa</taxon>
        <taxon>Arthropoda</taxon>
        <taxon>Hexapoda</taxon>
        <taxon>Insecta</taxon>
        <taxon>Pterygota</taxon>
        <taxon>Neoptera</taxon>
        <taxon>Polyneoptera</taxon>
        <taxon>Dictyoptera</taxon>
        <taxon>Blattodea</taxon>
        <taxon>Blattoidea</taxon>
        <taxon>Blattidae</taxon>
        <taxon>Blattinae</taxon>
        <taxon>Periplaneta</taxon>
    </lineage>
</organism>
<name>A0ABQ8SR38_PERAM</name>